<dbReference type="AlphaFoldDB" id="A0A166JE81"/>
<feature type="domain" description="ABC transporter" evidence="6">
    <location>
        <begin position="2"/>
        <end position="226"/>
    </location>
</feature>
<dbReference type="InterPro" id="IPR003439">
    <property type="entry name" value="ABC_transporter-like_ATP-bd"/>
</dbReference>
<evidence type="ECO:0000259" key="6">
    <source>
        <dbReference type="PROSITE" id="PS50893"/>
    </source>
</evidence>
<keyword evidence="5" id="KW-0029">Amino-acid transport</keyword>
<dbReference type="InterPro" id="IPR017871">
    <property type="entry name" value="ABC_transporter-like_CS"/>
</dbReference>
<accession>A0A166JE81</accession>
<dbReference type="InterPro" id="IPR017911">
    <property type="entry name" value="MacB-like_ATP-bd"/>
</dbReference>
<dbReference type="GO" id="GO:0016887">
    <property type="term" value="F:ATP hydrolysis activity"/>
    <property type="evidence" value="ECO:0007669"/>
    <property type="project" value="InterPro"/>
</dbReference>
<dbReference type="PANTHER" id="PTHR42798">
    <property type="entry name" value="LIPOPROTEIN-RELEASING SYSTEM ATP-BINDING PROTEIN LOLD"/>
    <property type="match status" value="1"/>
</dbReference>
<evidence type="ECO:0000313" key="7">
    <source>
        <dbReference type="EMBL" id="KZK06129.1"/>
    </source>
</evidence>
<evidence type="ECO:0000256" key="5">
    <source>
        <dbReference type="ARBA" id="ARBA00022970"/>
    </source>
</evidence>
<dbReference type="PROSITE" id="PS50893">
    <property type="entry name" value="ABC_TRANSPORTER_2"/>
    <property type="match status" value="1"/>
</dbReference>
<reference evidence="7 8" key="1">
    <citation type="submission" date="2015-08" db="EMBL/GenBank/DDBJ databases">
        <title>Draft Genome Sequences of 11 Lactococcus lactis subspecies cremoris strains.</title>
        <authorList>
            <person name="Wels M."/>
            <person name="Backus L."/>
            <person name="Boekhorst J."/>
            <person name="Dijkstra A."/>
            <person name="Beerthuizen M."/>
            <person name="Siezen R."/>
            <person name="Bachmann H."/>
            <person name="Van Hijum S."/>
        </authorList>
    </citation>
    <scope>NUCLEOTIDE SEQUENCE [LARGE SCALE GENOMIC DNA]</scope>
    <source>
        <strain evidence="7 8">KW10</strain>
    </source>
</reference>
<evidence type="ECO:0000313" key="8">
    <source>
        <dbReference type="Proteomes" id="UP000076519"/>
    </source>
</evidence>
<dbReference type="PATRIC" id="fig|1359.32.peg.23"/>
<sequence length="229" mass="25120">MISLNNISKTYKNGETDINALKNIELDISPNEITIILGPSGSGKSTLLNILGGIDTPSSGELVINNTLVKEKDLPSYRRHTVGFVFQFYNLISNLTAFENVAIAEQLNESNENQAEKLLEKVGLLHRIKNFPDQLSGGEMQRVAIARALAKKPTLLLCDEPTGALDSSTSQSILQLLTETSDKNTAVVIVTHNDKVAELGHRVIKLKDGEISSIKNNEKPKKVSEVNWE</sequence>
<dbReference type="InterPro" id="IPR003593">
    <property type="entry name" value="AAA+_ATPase"/>
</dbReference>
<dbReference type="GO" id="GO:0006865">
    <property type="term" value="P:amino acid transport"/>
    <property type="evidence" value="ECO:0007669"/>
    <property type="project" value="UniProtKB-KW"/>
</dbReference>
<dbReference type="SUPFAM" id="SSF52540">
    <property type="entry name" value="P-loop containing nucleoside triphosphate hydrolases"/>
    <property type="match status" value="1"/>
</dbReference>
<proteinExistence type="inferred from homology"/>
<dbReference type="GO" id="GO:0022857">
    <property type="term" value="F:transmembrane transporter activity"/>
    <property type="evidence" value="ECO:0007669"/>
    <property type="project" value="UniProtKB-ARBA"/>
</dbReference>
<dbReference type="CDD" id="cd03255">
    <property type="entry name" value="ABC_MJ0796_LolCDE_FtsE"/>
    <property type="match status" value="1"/>
</dbReference>
<evidence type="ECO:0000256" key="3">
    <source>
        <dbReference type="ARBA" id="ARBA00022741"/>
    </source>
</evidence>
<dbReference type="FunFam" id="3.40.50.300:FF:000032">
    <property type="entry name" value="Export ABC transporter ATP-binding protein"/>
    <property type="match status" value="1"/>
</dbReference>
<dbReference type="Pfam" id="PF00005">
    <property type="entry name" value="ABC_tran"/>
    <property type="match status" value="1"/>
</dbReference>
<dbReference type="Gene3D" id="3.40.50.300">
    <property type="entry name" value="P-loop containing nucleotide triphosphate hydrolases"/>
    <property type="match status" value="1"/>
</dbReference>
<evidence type="ECO:0000256" key="1">
    <source>
        <dbReference type="ARBA" id="ARBA00005417"/>
    </source>
</evidence>
<dbReference type="EMBL" id="LIYF01000021">
    <property type="protein sequence ID" value="KZK06129.1"/>
    <property type="molecule type" value="Genomic_DNA"/>
</dbReference>
<comment type="similarity">
    <text evidence="1">Belongs to the ABC transporter superfamily.</text>
</comment>
<evidence type="ECO:0000256" key="4">
    <source>
        <dbReference type="ARBA" id="ARBA00022840"/>
    </source>
</evidence>
<dbReference type="GO" id="GO:0098796">
    <property type="term" value="C:membrane protein complex"/>
    <property type="evidence" value="ECO:0007669"/>
    <property type="project" value="UniProtKB-ARBA"/>
</dbReference>
<dbReference type="SMART" id="SM00382">
    <property type="entry name" value="AAA"/>
    <property type="match status" value="1"/>
</dbReference>
<keyword evidence="4 7" id="KW-0067">ATP-binding</keyword>
<keyword evidence="3" id="KW-0547">Nucleotide-binding</keyword>
<name>A0A166JE81_LACLC</name>
<gene>
    <name evidence="7" type="ORF">AB996_1335</name>
</gene>
<protein>
    <submittedName>
        <fullName evidence="7">ABC transporter ATP-binding protein</fullName>
    </submittedName>
</protein>
<dbReference type="GO" id="GO:0005524">
    <property type="term" value="F:ATP binding"/>
    <property type="evidence" value="ECO:0007669"/>
    <property type="project" value="UniProtKB-KW"/>
</dbReference>
<keyword evidence="2" id="KW-0813">Transport</keyword>
<dbReference type="InterPro" id="IPR027417">
    <property type="entry name" value="P-loop_NTPase"/>
</dbReference>
<evidence type="ECO:0000256" key="2">
    <source>
        <dbReference type="ARBA" id="ARBA00022448"/>
    </source>
</evidence>
<organism evidence="7 8">
    <name type="scientific">Lactococcus lactis subsp. cremoris</name>
    <name type="common">Streptococcus cremoris</name>
    <dbReference type="NCBI Taxonomy" id="1359"/>
    <lineage>
        <taxon>Bacteria</taxon>
        <taxon>Bacillati</taxon>
        <taxon>Bacillota</taxon>
        <taxon>Bacilli</taxon>
        <taxon>Lactobacillales</taxon>
        <taxon>Streptococcaceae</taxon>
        <taxon>Lactococcus</taxon>
    </lineage>
</organism>
<dbReference type="RefSeq" id="WP_063281809.1">
    <property type="nucleotide sequence ID" value="NZ_LIYF01000021.1"/>
</dbReference>
<dbReference type="PANTHER" id="PTHR42798:SF2">
    <property type="entry name" value="ABC TRANSPORTER ATP-BINDING PROTEIN MG467-RELATED"/>
    <property type="match status" value="1"/>
</dbReference>
<dbReference type="PROSITE" id="PS00211">
    <property type="entry name" value="ABC_TRANSPORTER_1"/>
    <property type="match status" value="1"/>
</dbReference>
<comment type="caution">
    <text evidence="7">The sequence shown here is derived from an EMBL/GenBank/DDBJ whole genome shotgun (WGS) entry which is preliminary data.</text>
</comment>
<dbReference type="Proteomes" id="UP000076519">
    <property type="component" value="Unassembled WGS sequence"/>
</dbReference>